<accession>A0A0D1EK77</accession>
<evidence type="ECO:0000256" key="1">
    <source>
        <dbReference type="ARBA" id="ARBA00007896"/>
    </source>
</evidence>
<comment type="similarity">
    <text evidence="1 3">Belongs to the D-glutamate cyclase family.</text>
</comment>
<dbReference type="InterPro" id="IPR038021">
    <property type="entry name" value="Putative_hydro-lyase"/>
</dbReference>
<dbReference type="FunFam" id="3.30.2040.10:FF:000001">
    <property type="entry name" value="D-glutamate cyclase, mitochondrial"/>
    <property type="match status" value="1"/>
</dbReference>
<keyword evidence="5" id="KW-1185">Reference proteome</keyword>
<dbReference type="PANTHER" id="PTHR32022:SF10">
    <property type="entry name" value="D-GLUTAMATE CYCLASE, MITOCHONDRIAL"/>
    <property type="match status" value="1"/>
</dbReference>
<protein>
    <recommendedName>
        <fullName evidence="3">Putative hydro-lyase jaqu_02670</fullName>
        <ecNumber evidence="3">4.2.1.-</ecNumber>
    </recommendedName>
</protein>
<dbReference type="GO" id="GO:0016829">
    <property type="term" value="F:lyase activity"/>
    <property type="evidence" value="ECO:0007669"/>
    <property type="project" value="UniProtKB-KW"/>
</dbReference>
<dbReference type="STRING" id="935700.jaqu_02670"/>
<dbReference type="AlphaFoldDB" id="A0A0D1EK77"/>
<dbReference type="Gene3D" id="3.30.2040.10">
    <property type="entry name" value="PSTPO5379-like domain"/>
    <property type="match status" value="1"/>
</dbReference>
<comment type="caution">
    <text evidence="4">The sequence shown here is derived from an EMBL/GenBank/DDBJ whole genome shotgun (WGS) entry which is preliminary data.</text>
</comment>
<dbReference type="PIRSF" id="PIRSF029755">
    <property type="entry name" value="UCP029755"/>
    <property type="match status" value="1"/>
</dbReference>
<dbReference type="SUPFAM" id="SSF160920">
    <property type="entry name" value="PSTPO5379-like"/>
    <property type="match status" value="1"/>
</dbReference>
<sequence length="278" mass="29501">MRYEDLIGRDLKDVRAAIRNGAYRGHTAGLAPGRLQANLVILPEAHALDFLRFCLRNPKPCPIVGVGDTGDPRMPTLGDIDLRTDLPSYRIHRDGVPAGDAPDICDLWSDDLVGVALGCSFTFEHALIAAGIDLWHVTHDRTVPMFRSTRPTVPAGPFAGPMVVSLRMIPEDRAREAAAISARYPQAHGAPVHTGDPAALGIADAGAPDWGDPVPLPAGHVPMFWACGVTPQAALAGAKLPFAITHTPGHMLICDMAEDADAPPVAPGRIPDQQGVMP</sequence>
<dbReference type="Pfam" id="PF07286">
    <property type="entry name" value="D-Glu_cyclase"/>
    <property type="match status" value="1"/>
</dbReference>
<proteinExistence type="inferred from homology"/>
<dbReference type="RefSeq" id="WP_043917134.1">
    <property type="nucleotide sequence ID" value="NZ_FZPF01000005.1"/>
</dbReference>
<dbReference type="PATRIC" id="fig|935700.4.peg.291"/>
<dbReference type="InterPro" id="IPR009906">
    <property type="entry name" value="D-Glu_cyclase"/>
</dbReference>
<dbReference type="NCBIfam" id="NF003969">
    <property type="entry name" value="PRK05463.1"/>
    <property type="match status" value="1"/>
</dbReference>
<dbReference type="HAMAP" id="MF_01830">
    <property type="entry name" value="Hydro_lyase"/>
    <property type="match status" value="1"/>
</dbReference>
<dbReference type="EC" id="4.2.1.-" evidence="3"/>
<dbReference type="InterPro" id="IPR016938">
    <property type="entry name" value="UPF0317"/>
</dbReference>
<evidence type="ECO:0000256" key="2">
    <source>
        <dbReference type="ARBA" id="ARBA00023239"/>
    </source>
</evidence>
<dbReference type="OrthoDB" id="149585at2"/>
<dbReference type="PANTHER" id="PTHR32022">
    <property type="entry name" value="D-GLUTAMATE CYCLASE, MITOCHONDRIAL"/>
    <property type="match status" value="1"/>
</dbReference>
<evidence type="ECO:0000313" key="5">
    <source>
        <dbReference type="Proteomes" id="UP000032232"/>
    </source>
</evidence>
<evidence type="ECO:0000313" key="4">
    <source>
        <dbReference type="EMBL" id="KIT17979.1"/>
    </source>
</evidence>
<dbReference type="EMBL" id="JYFE01000007">
    <property type="protein sequence ID" value="KIT17979.1"/>
    <property type="molecule type" value="Genomic_DNA"/>
</dbReference>
<name>A0A0D1EK77_9RHOB</name>
<keyword evidence="2 3" id="KW-0456">Lyase</keyword>
<evidence type="ECO:0000256" key="3">
    <source>
        <dbReference type="HAMAP-Rule" id="MF_01830"/>
    </source>
</evidence>
<reference evidence="4 5" key="1">
    <citation type="submission" date="2015-02" db="EMBL/GenBank/DDBJ databases">
        <title>Genome Sequence of Jannaschia aquimarina DSM28248, a member of the Roseobacter clade.</title>
        <authorList>
            <person name="Voget S."/>
            <person name="Daniel R."/>
        </authorList>
    </citation>
    <scope>NUCLEOTIDE SEQUENCE [LARGE SCALE GENOMIC DNA]</scope>
    <source>
        <strain evidence="4 5">GSW-M26</strain>
    </source>
</reference>
<organism evidence="4 5">
    <name type="scientific">Jannaschia aquimarina</name>
    <dbReference type="NCBI Taxonomy" id="935700"/>
    <lineage>
        <taxon>Bacteria</taxon>
        <taxon>Pseudomonadati</taxon>
        <taxon>Pseudomonadota</taxon>
        <taxon>Alphaproteobacteria</taxon>
        <taxon>Rhodobacterales</taxon>
        <taxon>Roseobacteraceae</taxon>
        <taxon>Jannaschia</taxon>
    </lineage>
</organism>
<gene>
    <name evidence="4" type="ORF">jaqu_02670</name>
</gene>
<dbReference type="Proteomes" id="UP000032232">
    <property type="component" value="Unassembled WGS sequence"/>
</dbReference>
<dbReference type="Gene3D" id="3.40.1640.10">
    <property type="entry name" value="PSTPO5379-like"/>
    <property type="match status" value="1"/>
</dbReference>